<protein>
    <recommendedName>
        <fullName evidence="2">J domain-containing protein</fullName>
    </recommendedName>
</protein>
<dbReference type="PANTHER" id="PTHR44094">
    <property type="entry name" value="DNAJ HEAT SHOCK N-TERMINAL DOMAIN-CONTAINING PROTEIN"/>
    <property type="match status" value="1"/>
</dbReference>
<dbReference type="InterPro" id="IPR018253">
    <property type="entry name" value="DnaJ_domain_CS"/>
</dbReference>
<dbReference type="PANTHER" id="PTHR44094:SF8">
    <property type="entry name" value="DNAJ HEAT SHOCK N-TERMINAL DOMAIN-CONTAINING PROTEIN-RELATED"/>
    <property type="match status" value="1"/>
</dbReference>
<dbReference type="Pfam" id="PF14308">
    <property type="entry name" value="DnaJ-X"/>
    <property type="match status" value="2"/>
</dbReference>
<dbReference type="InterPro" id="IPR026894">
    <property type="entry name" value="DnaJ_X"/>
</dbReference>
<proteinExistence type="predicted"/>
<dbReference type="PROSITE" id="PS00636">
    <property type="entry name" value="DNAJ_1"/>
    <property type="match status" value="1"/>
</dbReference>
<dbReference type="PRINTS" id="PR00625">
    <property type="entry name" value="JDOMAIN"/>
</dbReference>
<dbReference type="Gene3D" id="1.10.287.110">
    <property type="entry name" value="DnaJ domain"/>
    <property type="match status" value="1"/>
</dbReference>
<dbReference type="SMART" id="SM00271">
    <property type="entry name" value="DnaJ"/>
    <property type="match status" value="1"/>
</dbReference>
<organism evidence="3">
    <name type="scientific">Attheya septentrionalis</name>
    <dbReference type="NCBI Taxonomy" id="420275"/>
    <lineage>
        <taxon>Eukaryota</taxon>
        <taxon>Sar</taxon>
        <taxon>Stramenopiles</taxon>
        <taxon>Ochrophyta</taxon>
        <taxon>Bacillariophyta</taxon>
        <taxon>Coscinodiscophyceae</taxon>
        <taxon>Chaetocerotophycidae</taxon>
        <taxon>Chaetocerotales</taxon>
        <taxon>Attheyaceae</taxon>
        <taxon>Attheya</taxon>
    </lineage>
</organism>
<dbReference type="InterPro" id="IPR001623">
    <property type="entry name" value="DnaJ_domain"/>
</dbReference>
<gene>
    <name evidence="3" type="ORF">ASEP1449_LOCUS12470</name>
</gene>
<dbReference type="PROSITE" id="PS50076">
    <property type="entry name" value="DNAJ_2"/>
    <property type="match status" value="1"/>
</dbReference>
<dbReference type="InterPro" id="IPR036869">
    <property type="entry name" value="J_dom_sf"/>
</dbReference>
<dbReference type="CDD" id="cd06257">
    <property type="entry name" value="DnaJ"/>
    <property type="match status" value="1"/>
</dbReference>
<accession>A0A7S2UIG3</accession>
<evidence type="ECO:0000259" key="2">
    <source>
        <dbReference type="PROSITE" id="PS50076"/>
    </source>
</evidence>
<evidence type="ECO:0000313" key="3">
    <source>
        <dbReference type="EMBL" id="CAD9820637.1"/>
    </source>
</evidence>
<feature type="compositionally biased region" description="Low complexity" evidence="1">
    <location>
        <begin position="10"/>
        <end position="19"/>
    </location>
</feature>
<dbReference type="Pfam" id="PF00226">
    <property type="entry name" value="DnaJ"/>
    <property type="match status" value="1"/>
</dbReference>
<feature type="region of interest" description="Disordered" evidence="1">
    <location>
        <begin position="1"/>
        <end position="28"/>
    </location>
</feature>
<evidence type="ECO:0000256" key="1">
    <source>
        <dbReference type="SAM" id="MobiDB-lite"/>
    </source>
</evidence>
<feature type="compositionally biased region" description="Polar residues" evidence="1">
    <location>
        <begin position="117"/>
        <end position="127"/>
    </location>
</feature>
<feature type="region of interest" description="Disordered" evidence="1">
    <location>
        <begin position="97"/>
        <end position="128"/>
    </location>
</feature>
<dbReference type="AlphaFoldDB" id="A0A7S2UIG3"/>
<dbReference type="InterPro" id="IPR052423">
    <property type="entry name" value="EMIR"/>
</dbReference>
<reference evidence="3" key="1">
    <citation type="submission" date="2021-01" db="EMBL/GenBank/DDBJ databases">
        <authorList>
            <person name="Corre E."/>
            <person name="Pelletier E."/>
            <person name="Niang G."/>
            <person name="Scheremetjew M."/>
            <person name="Finn R."/>
            <person name="Kale V."/>
            <person name="Holt S."/>
            <person name="Cochrane G."/>
            <person name="Meng A."/>
            <person name="Brown T."/>
            <person name="Cohen L."/>
        </authorList>
    </citation>
    <scope>NUCLEOTIDE SEQUENCE</scope>
    <source>
        <strain evidence="3">CCMP2084</strain>
    </source>
</reference>
<dbReference type="SUPFAM" id="SSF46565">
    <property type="entry name" value="Chaperone J-domain"/>
    <property type="match status" value="1"/>
</dbReference>
<name>A0A7S2UIG3_9STRA</name>
<sequence length="468" mass="51046">MAEEKSGEPAAAAAADAAAPTPSNANEEQPPGCIASLLGCLCCLAVCLAATPFVCCCCFASAAHSATQRAQGKRWDGKQGKWVVDDLSKDEATLVGIPENDQDILPNTDESSHHGDTTNADASSPSKTVKETEYYDALGVAPDAEASKIKRAYYIQARKWHPDRNDTAEAKQKFQQIGEAYQVLSDPNLRTVYDKDGEAGLSGDRTEASVDHMDPALLFTFLFGSDAFNDIVGRLQLVTQIMTGAEDDAETATPGSKITPSQIKELERRRVVRLALKLRDRIQSHVDGNKEATEAEWKAEAAQLVELRYGQEILNMVGTTYKLVAKQCVGSWSDATQAKMDERGIKFGAAKKAMEGANTMRGDNEEAAAEDQLPSYIEMLWNVTVIDISSTLHEVVMKVLSDKSVTDDVGTKRAEAVLALGEIFEQQKSRKLSKDKRSARGLYSDAAQDVLERNLNKMKEEESKQAEK</sequence>
<dbReference type="EMBL" id="HBHQ01018608">
    <property type="protein sequence ID" value="CAD9820637.1"/>
    <property type="molecule type" value="Transcribed_RNA"/>
</dbReference>
<feature type="domain" description="J" evidence="2">
    <location>
        <begin position="133"/>
        <end position="197"/>
    </location>
</feature>